<reference evidence="1 2" key="1">
    <citation type="submission" date="2018-04" db="EMBL/GenBank/DDBJ databases">
        <title>Pedobacter chongqingensis sp. nov., isolated from a rottenly hemp rope.</title>
        <authorList>
            <person name="Cai Y."/>
        </authorList>
    </citation>
    <scope>NUCLEOTIDE SEQUENCE [LARGE SCALE GENOMIC DNA]</scope>
    <source>
        <strain evidence="1 2">FJ4-8</strain>
    </source>
</reference>
<dbReference type="NCBIfam" id="TIGR04325">
    <property type="entry name" value="MTase_LIC12133"/>
    <property type="match status" value="1"/>
</dbReference>
<dbReference type="InterPro" id="IPR029063">
    <property type="entry name" value="SAM-dependent_MTases_sf"/>
</dbReference>
<keyword evidence="2" id="KW-1185">Reference proteome</keyword>
<dbReference type="EMBL" id="QEAS01000006">
    <property type="protein sequence ID" value="PWG81071.1"/>
    <property type="molecule type" value="Genomic_DNA"/>
</dbReference>
<sequence length="265" mass="30824">MLSELIRKLKNKPKEEYGWFGNYASWEEASASADGYDKKNILDKTKEALLKVKNGEAAYERDSVVFDKKAYPYPLITYLLHSAFRNGAPLNILDFGGSLGSTYFQVKDFLSPQVCSSWNVVEQAHYVECGREYFENDLLHFFHSIEECNAKYTIDLVILSGVTQYLSNPHSFLNELVSFSFKFLIIDRTAFVKETKDRLTIQRVWPSIYEASYPAWFFNEAYFLRHFERYYAVRAEFTSYVEGESIILIDGSPLGYDKGFFLERK</sequence>
<protein>
    <submittedName>
        <fullName evidence="1">Methyltransferase, TIGR04325 family</fullName>
    </submittedName>
</protein>
<gene>
    <name evidence="1" type="ORF">DDR33_09095</name>
</gene>
<evidence type="ECO:0000313" key="2">
    <source>
        <dbReference type="Proteomes" id="UP000245647"/>
    </source>
</evidence>
<keyword evidence="1" id="KW-0489">Methyltransferase</keyword>
<evidence type="ECO:0000313" key="1">
    <source>
        <dbReference type="EMBL" id="PWG81071.1"/>
    </source>
</evidence>
<dbReference type="AlphaFoldDB" id="A0A2U2PI59"/>
<name>A0A2U2PI59_9SPHI</name>
<proteinExistence type="predicted"/>
<dbReference type="SUPFAM" id="SSF53335">
    <property type="entry name" value="S-adenosyl-L-methionine-dependent methyltransferases"/>
    <property type="match status" value="1"/>
</dbReference>
<dbReference type="GO" id="GO:0008168">
    <property type="term" value="F:methyltransferase activity"/>
    <property type="evidence" value="ECO:0007669"/>
    <property type="project" value="UniProtKB-KW"/>
</dbReference>
<comment type="caution">
    <text evidence="1">The sequence shown here is derived from an EMBL/GenBank/DDBJ whole genome shotgun (WGS) entry which is preliminary data.</text>
</comment>
<organism evidence="1 2">
    <name type="scientific">Pararcticibacter amylolyticus</name>
    <dbReference type="NCBI Taxonomy" id="2173175"/>
    <lineage>
        <taxon>Bacteria</taxon>
        <taxon>Pseudomonadati</taxon>
        <taxon>Bacteroidota</taxon>
        <taxon>Sphingobacteriia</taxon>
        <taxon>Sphingobacteriales</taxon>
        <taxon>Sphingobacteriaceae</taxon>
        <taxon>Pararcticibacter</taxon>
    </lineage>
</organism>
<accession>A0A2U2PI59</accession>
<dbReference type="Proteomes" id="UP000245647">
    <property type="component" value="Unassembled WGS sequence"/>
</dbReference>
<keyword evidence="1" id="KW-0808">Transferase</keyword>
<dbReference type="InterPro" id="IPR027612">
    <property type="entry name" value="Put_MTase_LIC12133"/>
</dbReference>
<dbReference type="GO" id="GO:0032259">
    <property type="term" value="P:methylation"/>
    <property type="evidence" value="ECO:0007669"/>
    <property type="project" value="UniProtKB-KW"/>
</dbReference>
<dbReference type="OrthoDB" id="118271at2"/>